<comment type="caution">
    <text evidence="2">The sequence shown here is derived from an EMBL/GenBank/DDBJ whole genome shotgun (WGS) entry which is preliminary data.</text>
</comment>
<feature type="region of interest" description="Disordered" evidence="1">
    <location>
        <begin position="874"/>
        <end position="904"/>
    </location>
</feature>
<sequence length="1114" mass="119827">MAQNNFSIALLAMARGVADAKQAAESAKDVEIAVDEENTLKANGKDTGIKIITENGVAKAVGAALSSSDTASKLAEEQAAFRQSQISANIQIALEKGVFYIEDGLTSDLRGKALSGWWKTNKQTPEEAALVSAQIQDYINRLPSGVVVKARHGSVFSIDKNVGALPEKFGTDGRRITVGGMTLTIDGAQPCIYIDKDSGDGRVYDFRGAEFIVESLGVNAFEYTGDNNVILNGGIMRTRALLEFGYVRGADKDKMLFAPIDGWTKERPDIGFGYADKGLWELGFNTTTLRHDLARYRNNAAQVHEVRQPDGMNKARCAELTRQESSRKYDSVGGYWDENGESAFPQDDGTTSPMWGKWRGGQRGSRGNGITLYNCHNTTIFDFDIEGFDGSAVQMGLYATQDCQDVAGGDTATAEAKGMIAYDTLICGGWFDKMYTGGVGAVRAVGLTVTGLQCQGNKVGHPDWSVEHSRDGKMVTIDPGYMLWTSRYMPMVSVVFTNNHFGTAARKVIDAHTGNDITITGNSGSAGYYGISVVIEETFASQRDAGAPAETSSFYYQESNMTIANNNVMGGVYGVHLNNGATGIKARKDRGLWWLRGNIKVRDNIIKSAYVGVCYNYGHYGFDITGNSVTFANKLGEPYGQRRLNTINVTDGGSGYSAGTYLTISGGGELARDGYAEPVIKDGVITSVVVRKTGTRYEDAASIVVTAVDPTGAGSGATFSATISETSYAYMIGAEPRYGAMQVNFTGNRAANSPDGNFGRLLVSGTCIGSTFRDNLFNETPYTKGDDASKPYISAKDYVHRSGLPSQLLAQTQDHVDSHHENNKAINELSGKVTDLLFKNKYVTTKAPEVPLTSSEIETLVNNRVAAILAEKNVQASEPAASPESQAGTQSQPEATNEEPTSGLPKILSFNMATATGSLVRDDSNAVTVEVGGSYPPPGWSDVADVSGENKFIMARLKDKVSASAGVYPRFKVDLSAETESTIVLPIKVHSLGTRAGVVSIGLTPYVSDDISTSLLIDKKTETNQIAIRNMSRYSVSIDGVANTADTRLDYDKWYILVLKSKLGGEYINLGTNHTGNGQIDADFGAGLTVYRNHTPSAEDLNSLVESLKVKYHK</sequence>
<feature type="region of interest" description="Disordered" evidence="1">
    <location>
        <begin position="340"/>
        <end position="360"/>
    </location>
</feature>
<dbReference type="AlphaFoldDB" id="A0A0J1C4K4"/>
<reference evidence="2 3" key="1">
    <citation type="submission" date="2014-11" db="EMBL/GenBank/DDBJ databases">
        <title>Genome of a novel goose pathogen.</title>
        <authorList>
            <person name="Hansen C.M."/>
            <person name="Hueffer K."/>
            <person name="Choi S.C."/>
        </authorList>
    </citation>
    <scope>NUCLEOTIDE SEQUENCE [LARGE SCALE GENOMIC DNA]</scope>
    <source>
        <strain evidence="2 3">KH1503</strain>
    </source>
</reference>
<dbReference type="OrthoDB" id="8609847at2"/>
<dbReference type="Proteomes" id="UP000036027">
    <property type="component" value="Unassembled WGS sequence"/>
</dbReference>
<evidence type="ECO:0000313" key="2">
    <source>
        <dbReference type="EMBL" id="KLT73238.1"/>
    </source>
</evidence>
<dbReference type="STRING" id="1470200.PL75_03120"/>
<dbReference type="EMBL" id="JTDO01000004">
    <property type="protein sequence ID" value="KLT73238.1"/>
    <property type="molecule type" value="Genomic_DNA"/>
</dbReference>
<feature type="compositionally biased region" description="Low complexity" evidence="1">
    <location>
        <begin position="875"/>
        <end position="887"/>
    </location>
</feature>
<organism evidence="2 3">
    <name type="scientific">Neisseria arctica</name>
    <dbReference type="NCBI Taxonomy" id="1470200"/>
    <lineage>
        <taxon>Bacteria</taxon>
        <taxon>Pseudomonadati</taxon>
        <taxon>Pseudomonadota</taxon>
        <taxon>Betaproteobacteria</taxon>
        <taxon>Neisseriales</taxon>
        <taxon>Neisseriaceae</taxon>
        <taxon>Neisseria</taxon>
    </lineage>
</organism>
<dbReference type="Gene3D" id="2.160.20.10">
    <property type="entry name" value="Single-stranded right-handed beta-helix, Pectin lyase-like"/>
    <property type="match status" value="1"/>
</dbReference>
<gene>
    <name evidence="2" type="ORF">PL75_03120</name>
</gene>
<dbReference type="RefSeq" id="WP_047760465.1">
    <property type="nucleotide sequence ID" value="NZ_CP091510.1"/>
</dbReference>
<accession>A0A0J1C4K4</accession>
<keyword evidence="3" id="KW-1185">Reference proteome</keyword>
<evidence type="ECO:0000313" key="3">
    <source>
        <dbReference type="Proteomes" id="UP000036027"/>
    </source>
</evidence>
<name>A0A0J1C4K4_9NEIS</name>
<dbReference type="InterPro" id="IPR012334">
    <property type="entry name" value="Pectin_lyas_fold"/>
</dbReference>
<protein>
    <submittedName>
        <fullName evidence="2">Uncharacterized protein</fullName>
    </submittedName>
</protein>
<proteinExistence type="predicted"/>
<feature type="compositionally biased region" description="Polar residues" evidence="1">
    <location>
        <begin position="888"/>
        <end position="900"/>
    </location>
</feature>
<dbReference type="PATRIC" id="fig|1470200.3.peg.1734"/>
<evidence type="ECO:0000256" key="1">
    <source>
        <dbReference type="SAM" id="MobiDB-lite"/>
    </source>
</evidence>